<dbReference type="PANTHER" id="PTHR11358:SF26">
    <property type="entry name" value="GUANIDINO ACID HYDROLASE, MITOCHONDRIAL"/>
    <property type="match status" value="1"/>
</dbReference>
<keyword evidence="2 4" id="KW-0479">Metal-binding</keyword>
<feature type="binding site" evidence="4">
    <location>
        <position position="203"/>
    </location>
    <ligand>
        <name>Mn(2+)</name>
        <dbReference type="ChEBI" id="CHEBI:29035"/>
        <label>1</label>
    </ligand>
</feature>
<organism evidence="5">
    <name type="scientific">candidate division WOR-3 bacterium</name>
    <dbReference type="NCBI Taxonomy" id="2052148"/>
    <lineage>
        <taxon>Bacteria</taxon>
        <taxon>Bacteria division WOR-3</taxon>
    </lineage>
</organism>
<dbReference type="AlphaFoldDB" id="A0A7V3UZF0"/>
<dbReference type="PIRSF" id="PIRSF036979">
    <property type="entry name" value="Arginase"/>
    <property type="match status" value="1"/>
</dbReference>
<dbReference type="GO" id="GO:0046872">
    <property type="term" value="F:metal ion binding"/>
    <property type="evidence" value="ECO:0007669"/>
    <property type="project" value="UniProtKB-KW"/>
</dbReference>
<evidence type="ECO:0000256" key="1">
    <source>
        <dbReference type="ARBA" id="ARBA00009227"/>
    </source>
</evidence>
<dbReference type="InterPro" id="IPR023696">
    <property type="entry name" value="Ureohydrolase_dom_sf"/>
</dbReference>
<evidence type="ECO:0000256" key="2">
    <source>
        <dbReference type="ARBA" id="ARBA00022723"/>
    </source>
</evidence>
<dbReference type="NCBIfam" id="TIGR01230">
    <property type="entry name" value="agmatinase"/>
    <property type="match status" value="1"/>
</dbReference>
<comment type="caution">
    <text evidence="5">The sequence shown here is derived from an EMBL/GenBank/DDBJ whole genome shotgun (WGS) entry which is preliminary data.</text>
</comment>
<keyword evidence="3 5" id="KW-0378">Hydrolase</keyword>
<dbReference type="Gene3D" id="3.40.800.10">
    <property type="entry name" value="Ureohydrolase domain"/>
    <property type="match status" value="1"/>
</dbReference>
<comment type="cofactor">
    <cofactor evidence="4">
        <name>Mn(2+)</name>
        <dbReference type="ChEBI" id="CHEBI:29035"/>
    </cofactor>
    <text evidence="4">Binds 2 manganese ions per subunit.</text>
</comment>
<dbReference type="InterPro" id="IPR006035">
    <property type="entry name" value="Ureohydrolase"/>
</dbReference>
<gene>
    <name evidence="5" type="primary">speB</name>
    <name evidence="5" type="ORF">ENX16_02170</name>
</gene>
<dbReference type="SUPFAM" id="SSF52768">
    <property type="entry name" value="Arginase/deacetylase"/>
    <property type="match status" value="1"/>
</dbReference>
<feature type="binding site" evidence="4">
    <location>
        <position position="128"/>
    </location>
    <ligand>
        <name>Mn(2+)</name>
        <dbReference type="ChEBI" id="CHEBI:29035"/>
        <label>1</label>
    </ligand>
</feature>
<comment type="similarity">
    <text evidence="1">Belongs to the arginase family. Agmatinase subfamily.</text>
</comment>
<feature type="binding site" evidence="4">
    <location>
        <position position="205"/>
    </location>
    <ligand>
        <name>Mn(2+)</name>
        <dbReference type="ChEBI" id="CHEBI:29035"/>
        <label>1</label>
    </ligand>
</feature>
<accession>A0A7V3UZF0</accession>
<dbReference type="PROSITE" id="PS51409">
    <property type="entry name" value="ARGINASE_2"/>
    <property type="match status" value="1"/>
</dbReference>
<dbReference type="GO" id="GO:0008783">
    <property type="term" value="F:agmatinase activity"/>
    <property type="evidence" value="ECO:0007669"/>
    <property type="project" value="UniProtKB-EC"/>
</dbReference>
<name>A0A7V3UZF0_UNCW3</name>
<keyword evidence="4" id="KW-0464">Manganese</keyword>
<dbReference type="EMBL" id="DTMZ01000047">
    <property type="protein sequence ID" value="HGD12875.1"/>
    <property type="molecule type" value="Genomic_DNA"/>
</dbReference>
<feature type="binding site" evidence="4">
    <location>
        <position position="103"/>
    </location>
    <ligand>
        <name>Mn(2+)</name>
        <dbReference type="ChEBI" id="CHEBI:29035"/>
        <label>1</label>
    </ligand>
</feature>
<proteinExistence type="inferred from homology"/>
<evidence type="ECO:0000256" key="4">
    <source>
        <dbReference type="PIRSR" id="PIRSR036979-1"/>
    </source>
</evidence>
<feature type="binding site" evidence="4">
    <location>
        <position position="130"/>
    </location>
    <ligand>
        <name>Mn(2+)</name>
        <dbReference type="ChEBI" id="CHEBI:29035"/>
        <label>1</label>
    </ligand>
</feature>
<dbReference type="GO" id="GO:0033389">
    <property type="term" value="P:putrescine biosynthetic process from arginine, via agmatine"/>
    <property type="evidence" value="ECO:0007669"/>
    <property type="project" value="TreeGrafter"/>
</dbReference>
<evidence type="ECO:0000313" key="5">
    <source>
        <dbReference type="EMBL" id="HGD12875.1"/>
    </source>
</evidence>
<evidence type="ECO:0000256" key="3">
    <source>
        <dbReference type="ARBA" id="ARBA00022801"/>
    </source>
</evidence>
<dbReference type="EC" id="3.5.3.11" evidence="5"/>
<dbReference type="InterPro" id="IPR005925">
    <property type="entry name" value="Agmatinase-rel"/>
</dbReference>
<dbReference type="Pfam" id="PF00491">
    <property type="entry name" value="Arginase"/>
    <property type="match status" value="1"/>
</dbReference>
<feature type="binding site" evidence="4">
    <location>
        <position position="126"/>
    </location>
    <ligand>
        <name>Mn(2+)</name>
        <dbReference type="ChEBI" id="CHEBI:29035"/>
        <label>2</label>
    </ligand>
</feature>
<protein>
    <submittedName>
        <fullName evidence="5">Agmatinase</fullName>
        <ecNumber evidence="5">3.5.3.11</ecNumber>
    </submittedName>
</protein>
<sequence>MASFFANCDFSAAGVVVIGMPLDRTSSYIPGTRFGPAVGRLGTANIESFSPYLHRDITQVPIFDAGDLEFTFESRSAPANLIGEYTGKLYSQGKRQLAVGGEHSITPFIIAELSKIFPDLCVIQFDAHSDLRTEFLGEPDSHATAMRRVLDYIPRENLFQLGIRSFSQPEELNAPNLFPFEVLSPIKTIRAKIGARPLYLTLDIDVLDPGVMPEVQTPQPGGCSYNELVRALAGLKDLNCIGADLVEFCPRTHGATAGAATVAELVRELILLIKIEPRN</sequence>
<dbReference type="PANTHER" id="PTHR11358">
    <property type="entry name" value="ARGINASE/AGMATINASE"/>
    <property type="match status" value="1"/>
</dbReference>
<reference evidence="5" key="1">
    <citation type="journal article" date="2020" name="mSystems">
        <title>Genome- and Community-Level Interaction Insights into Carbon Utilization and Element Cycling Functions of Hydrothermarchaeota in Hydrothermal Sediment.</title>
        <authorList>
            <person name="Zhou Z."/>
            <person name="Liu Y."/>
            <person name="Xu W."/>
            <person name="Pan J."/>
            <person name="Luo Z.H."/>
            <person name="Li M."/>
        </authorList>
    </citation>
    <scope>NUCLEOTIDE SEQUENCE [LARGE SCALE GENOMIC DNA]</scope>
    <source>
        <strain evidence="5">SpSt-914</strain>
    </source>
</reference>
<dbReference type="CDD" id="cd11593">
    <property type="entry name" value="Agmatinase-like_2"/>
    <property type="match status" value="1"/>
</dbReference>